<accession>A0A379WDQ9</accession>
<name>A0A379WDQ9_SALET</name>
<evidence type="ECO:0000313" key="2">
    <source>
        <dbReference type="Proteomes" id="UP000255509"/>
    </source>
</evidence>
<reference evidence="1 2" key="1">
    <citation type="submission" date="2018-06" db="EMBL/GenBank/DDBJ databases">
        <authorList>
            <consortium name="Pathogen Informatics"/>
            <person name="Doyle S."/>
        </authorList>
    </citation>
    <scope>NUCLEOTIDE SEQUENCE [LARGE SCALE GENOMIC DNA]</scope>
    <source>
        <strain evidence="1 2">NCTC8258</strain>
    </source>
</reference>
<proteinExistence type="predicted"/>
<sequence length="137" mass="15932">MSKTDIYLFPQEQRVLFYNCFQRFADIGQAANGFHARGFQRGEFFIRSAFTTGNDGARVAHTLAFRRGNTRDIANNRLGHVVFNVSRRFFFCATADLTDHHDRFSLRIFLEQFQNVDEVRARNRVAAIPTQVDWPKP</sequence>
<evidence type="ECO:0000313" key="1">
    <source>
        <dbReference type="EMBL" id="SUH16841.1"/>
    </source>
</evidence>
<dbReference type="AlphaFoldDB" id="A0A379WDQ9"/>
<dbReference type="Proteomes" id="UP000255509">
    <property type="component" value="Unassembled WGS sequence"/>
</dbReference>
<organism evidence="1 2">
    <name type="scientific">Salmonella enterica I</name>
    <dbReference type="NCBI Taxonomy" id="59201"/>
    <lineage>
        <taxon>Bacteria</taxon>
        <taxon>Pseudomonadati</taxon>
        <taxon>Pseudomonadota</taxon>
        <taxon>Gammaproteobacteria</taxon>
        <taxon>Enterobacterales</taxon>
        <taxon>Enterobacteriaceae</taxon>
        <taxon>Salmonella</taxon>
    </lineage>
</organism>
<gene>
    <name evidence="1" type="ORF">NCTC8258_04612</name>
</gene>
<dbReference type="EMBL" id="UGXS01000004">
    <property type="protein sequence ID" value="SUH16841.1"/>
    <property type="molecule type" value="Genomic_DNA"/>
</dbReference>
<protein>
    <submittedName>
        <fullName evidence="1">Uncharacterized protein</fullName>
    </submittedName>
</protein>